<gene>
    <name evidence="1" type="ORF">K1T71_012880</name>
</gene>
<proteinExistence type="predicted"/>
<dbReference type="EMBL" id="CM034410">
    <property type="protein sequence ID" value="KAJ0171330.1"/>
    <property type="molecule type" value="Genomic_DNA"/>
</dbReference>
<evidence type="ECO:0000313" key="1">
    <source>
        <dbReference type="EMBL" id="KAJ0171330.1"/>
    </source>
</evidence>
<evidence type="ECO:0000313" key="2">
    <source>
        <dbReference type="Proteomes" id="UP000824533"/>
    </source>
</evidence>
<name>A0ACC1CIC7_9NEOP</name>
<reference evidence="1 2" key="1">
    <citation type="journal article" date="2021" name="Front. Genet.">
        <title>Chromosome-Level Genome Assembly Reveals Significant Gene Expansion in the Toll and IMD Signaling Pathways of Dendrolimus kikuchii.</title>
        <authorList>
            <person name="Zhou J."/>
            <person name="Wu P."/>
            <person name="Xiong Z."/>
            <person name="Liu N."/>
            <person name="Zhao N."/>
            <person name="Ji M."/>
            <person name="Qiu Y."/>
            <person name="Yang B."/>
        </authorList>
    </citation>
    <scope>NUCLEOTIDE SEQUENCE [LARGE SCALE GENOMIC DNA]</scope>
    <source>
        <strain evidence="1">Ann1</strain>
    </source>
</reference>
<organism evidence="1 2">
    <name type="scientific">Dendrolimus kikuchii</name>
    <dbReference type="NCBI Taxonomy" id="765133"/>
    <lineage>
        <taxon>Eukaryota</taxon>
        <taxon>Metazoa</taxon>
        <taxon>Ecdysozoa</taxon>
        <taxon>Arthropoda</taxon>
        <taxon>Hexapoda</taxon>
        <taxon>Insecta</taxon>
        <taxon>Pterygota</taxon>
        <taxon>Neoptera</taxon>
        <taxon>Endopterygota</taxon>
        <taxon>Lepidoptera</taxon>
        <taxon>Glossata</taxon>
        <taxon>Ditrysia</taxon>
        <taxon>Bombycoidea</taxon>
        <taxon>Lasiocampidae</taxon>
        <taxon>Dendrolimus</taxon>
    </lineage>
</organism>
<dbReference type="Proteomes" id="UP000824533">
    <property type="component" value="Linkage Group LG24"/>
</dbReference>
<keyword evidence="2" id="KW-1185">Reference proteome</keyword>
<comment type="caution">
    <text evidence="1">The sequence shown here is derived from an EMBL/GenBank/DDBJ whole genome shotgun (WGS) entry which is preliminary data.</text>
</comment>
<accession>A0ACC1CIC7</accession>
<protein>
    <submittedName>
        <fullName evidence="1">Uncharacterized protein</fullName>
    </submittedName>
</protein>
<sequence length="489" mass="55826">MFLLTITLVTSSWCVNLTFPPSFKFGAATAAYQVEGAWNVSDKGEGIWDRLVHEKPWKIADGSNGDVACDSYHLWERDIEMAVEMGLQMYRLSISWPRLLPNGFANYISEDGKNYYNNLIDGLLKNNIEPVVTLYHFDLPQILQDLGGWANPYISDWFADYARVVFSLYADRVKTWITINEPLGVCDGGFADLAAPGVVSPVGVYLCTKNIVVAHAKAWRIYDKEYKPLYHGQLSLSSLFFWFYPSTRTEEDEEAAELARQYMDGKFSHPIYTKEGGWPPSVEKIITQNSIKEGYSRSKLPPFSQEEIELVKGTYDYFALNYYTSRLVRRPRPGEKIGVWPFNGTDEMGLVFEAHPAWELAGAPWFSIVPEGVRDQISWIRQNYNNVSVLVTENGFGSTDHGLHDGKRSQFIKSHLEQLLLSIKEDGADIQGYIAWTLMQNYEWYSGYTFDFGLYHVDHNSSLRTRTPRDSAKYYASVIKARSLNVPIK</sequence>